<keyword evidence="3" id="KW-1185">Reference proteome</keyword>
<sequence>MQTNGVKPTPFQLNDNIGEYYYFASKVGKYLGMFGGSLFERYPSLRRRLVTNEERKKLVSLGLIPSSLTKYITVLKASEVNEIFAGRDKKFKKKVDAPEQMDGECKALSYDQLGTPEQLKEELFHEQLDAECRDQFGFTEEELCMEREYAECRDQFGFTEEELCMEREEAEYRDAQLYALYNGY</sequence>
<proteinExistence type="predicted"/>
<dbReference type="InterPro" id="IPR048664">
    <property type="entry name" value="INI1_DNA-bd"/>
</dbReference>
<dbReference type="AlphaFoldDB" id="T1KTW1"/>
<accession>T1KTW1</accession>
<name>T1KTW1_TETUR</name>
<dbReference type="STRING" id="32264.T1KTW1"/>
<protein>
    <recommendedName>
        <fullName evidence="1">SWI/SNF Subunit INI1 DNA binding domain-containing protein</fullName>
    </recommendedName>
</protein>
<reference evidence="3" key="1">
    <citation type="submission" date="2011-08" db="EMBL/GenBank/DDBJ databases">
        <authorList>
            <person name="Rombauts S."/>
        </authorList>
    </citation>
    <scope>NUCLEOTIDE SEQUENCE</scope>
    <source>
        <strain evidence="3">London</strain>
    </source>
</reference>
<dbReference type="EnsemblMetazoa" id="tetur21g01210.1">
    <property type="protein sequence ID" value="tetur21g01210.1"/>
    <property type="gene ID" value="tetur21g01210"/>
</dbReference>
<dbReference type="CDD" id="cd21086">
    <property type="entry name" value="WH_NTD_SMARCB1"/>
    <property type="match status" value="1"/>
</dbReference>
<reference evidence="2" key="2">
    <citation type="submission" date="2015-06" db="UniProtKB">
        <authorList>
            <consortium name="EnsemblMetazoa"/>
        </authorList>
    </citation>
    <scope>IDENTIFICATION</scope>
</reference>
<feature type="domain" description="SWI/SNF Subunit INI1 DNA binding" evidence="1">
    <location>
        <begin position="7"/>
        <end position="88"/>
    </location>
</feature>
<dbReference type="EMBL" id="CAEY01000547">
    <property type="status" value="NOT_ANNOTATED_CDS"/>
    <property type="molecule type" value="Genomic_DNA"/>
</dbReference>
<evidence type="ECO:0000313" key="3">
    <source>
        <dbReference type="Proteomes" id="UP000015104"/>
    </source>
</evidence>
<dbReference type="eggNOG" id="KOG1649">
    <property type="taxonomic scope" value="Eukaryota"/>
</dbReference>
<dbReference type="Proteomes" id="UP000015104">
    <property type="component" value="Unassembled WGS sequence"/>
</dbReference>
<evidence type="ECO:0000259" key="1">
    <source>
        <dbReference type="Pfam" id="PF21459"/>
    </source>
</evidence>
<evidence type="ECO:0000313" key="2">
    <source>
        <dbReference type="EnsemblMetazoa" id="tetur21g01210.1"/>
    </source>
</evidence>
<dbReference type="Pfam" id="PF21459">
    <property type="entry name" value="INI1_DNA-bd"/>
    <property type="match status" value="1"/>
</dbReference>
<organism evidence="2 3">
    <name type="scientific">Tetranychus urticae</name>
    <name type="common">Two-spotted spider mite</name>
    <dbReference type="NCBI Taxonomy" id="32264"/>
    <lineage>
        <taxon>Eukaryota</taxon>
        <taxon>Metazoa</taxon>
        <taxon>Ecdysozoa</taxon>
        <taxon>Arthropoda</taxon>
        <taxon>Chelicerata</taxon>
        <taxon>Arachnida</taxon>
        <taxon>Acari</taxon>
        <taxon>Acariformes</taxon>
        <taxon>Trombidiformes</taxon>
        <taxon>Prostigmata</taxon>
        <taxon>Eleutherengona</taxon>
        <taxon>Raphignathae</taxon>
        <taxon>Tetranychoidea</taxon>
        <taxon>Tetranychidae</taxon>
        <taxon>Tetranychus</taxon>
    </lineage>
</organism>
<dbReference type="HOGENOM" id="CLU_1470042_0_0_1"/>